<organism evidence="4 5">
    <name type="scientific">Penaeus vannamei</name>
    <name type="common">Whiteleg shrimp</name>
    <name type="synonym">Litopenaeus vannamei</name>
    <dbReference type="NCBI Taxonomy" id="6689"/>
    <lineage>
        <taxon>Eukaryota</taxon>
        <taxon>Metazoa</taxon>
        <taxon>Ecdysozoa</taxon>
        <taxon>Arthropoda</taxon>
        <taxon>Crustacea</taxon>
        <taxon>Multicrustacea</taxon>
        <taxon>Malacostraca</taxon>
        <taxon>Eumalacostraca</taxon>
        <taxon>Eucarida</taxon>
        <taxon>Decapoda</taxon>
        <taxon>Dendrobranchiata</taxon>
        <taxon>Penaeoidea</taxon>
        <taxon>Penaeidae</taxon>
        <taxon>Penaeus</taxon>
    </lineage>
</organism>
<feature type="domain" description="EGF-like" evidence="3">
    <location>
        <begin position="705"/>
        <end position="744"/>
    </location>
</feature>
<dbReference type="STRING" id="6689.A0A3R7LWZ1"/>
<dbReference type="SMART" id="SM00274">
    <property type="entry name" value="FOLN"/>
    <property type="match status" value="6"/>
</dbReference>
<feature type="domain" description="EGF-like" evidence="3">
    <location>
        <begin position="970"/>
        <end position="1013"/>
    </location>
</feature>
<feature type="region of interest" description="Disordered" evidence="2">
    <location>
        <begin position="1"/>
        <end position="41"/>
    </location>
</feature>
<comment type="caution">
    <text evidence="4">The sequence shown here is derived from an EMBL/GenBank/DDBJ whole genome shotgun (WGS) entry which is preliminary data.</text>
</comment>
<reference evidence="4 5" key="1">
    <citation type="submission" date="2018-04" db="EMBL/GenBank/DDBJ databases">
        <authorList>
            <person name="Zhang X."/>
            <person name="Yuan J."/>
            <person name="Li F."/>
            <person name="Xiang J."/>
        </authorList>
    </citation>
    <scope>NUCLEOTIDE SEQUENCE [LARGE SCALE GENOMIC DNA]</scope>
    <source>
        <tissue evidence="4">Muscle</tissue>
    </source>
</reference>
<keyword evidence="5" id="KW-1185">Reference proteome</keyword>
<reference evidence="4 5" key="2">
    <citation type="submission" date="2019-01" db="EMBL/GenBank/DDBJ databases">
        <title>The decoding of complex shrimp genome reveals the adaptation for benthos swimmer, frequently molting mechanism and breeding impact on genome.</title>
        <authorList>
            <person name="Sun Y."/>
            <person name="Gao Y."/>
            <person name="Yu Y."/>
        </authorList>
    </citation>
    <scope>NUCLEOTIDE SEQUENCE [LARGE SCALE GENOMIC DNA]</scope>
    <source>
        <tissue evidence="4">Muscle</tissue>
    </source>
</reference>
<feature type="domain" description="EGF-like" evidence="3">
    <location>
        <begin position="204"/>
        <end position="243"/>
    </location>
</feature>
<dbReference type="OrthoDB" id="4405280at2759"/>
<evidence type="ECO:0000256" key="2">
    <source>
        <dbReference type="SAM" id="MobiDB-lite"/>
    </source>
</evidence>
<feature type="region of interest" description="Disordered" evidence="2">
    <location>
        <begin position="2217"/>
        <end position="2239"/>
    </location>
</feature>
<protein>
    <recommendedName>
        <fullName evidence="3">EGF-like domain-containing protein</fullName>
    </recommendedName>
</protein>
<sequence length="2239" mass="238999">MCPIHAIPGPSSTPQSPIAELPTTRPPEPPMPLPPAIPTPPPNPVGCESTDDCPYDNSCINRLCLDECEDPCNCGPNAECRVVNHRPQCLCLPGYEGNAVVECTLRPVGEPSFKECQTDGDCPSKLACFDGRCDDPCLVVKPCGVNAKCEVIDTLPYRTMTCECLPGFIGNAYVECSPRPTEPPGCAADDECGSTEICRNRQCLDPCAILNPCAPNAECQVLDRRPQCSCPPGYTGNPNVNCYLTAPRPARKCEIDIDCFKIDKCLDSRCQNPCFAANPCPQSSVCKPYRHQPYCICPEGTTGDPNVDCRPVPPLEPACRADPDCPTDEACINQICVDPCLMEDPCGRNALCRTQQHRPTCSCPEGWAGNPQIECFQRVVEAPRRAAFGEPTAITSNLLAAAAMGPPWLLTCLSALNPLLDILPNPLPLARLTRTSGPACGLNAECRAVLHRAQCYCPPGMQGNPSVACVAVGCTSSEDCADDKACDRLNRVCIPVCEASTCAVQAECRAANHAAMCICPPPFTGNPYLQCFQVQEPPITETPVEPECRRDSDCPSQHACINAICQNPCALGNPCLPSQECRVVDGVPLRTMVCECPPNQILVKDGVCIRPGAVEPQCRVDQDCADHEDCREGTCVNVCRPDPCGLNAICMGENHQSRCQCAPSYIGDPFVQCRRKPAVSETPDPECTTDDQCSDSESCVNQYCVNPCILDDPCAPNAFCYVREHRPVCRCPEGFVGDPKIECRPSTVPIPGGATNWTTGGTGKACRAHRDCGPDQWCEGGQCLRPCPSACPPTALCRVHDQRPVCSCPPSSTGNPQDQCHPFGCVTDDDCPFTEKCFRGQCRNPCNAGRPCAPTATCTPSNHHALCTCPPGYTGSPTDSCVPVGCTSSNECPSDQACYRGSCVNPCVLDSPCGPGTSCLTTGHTATCACRPGLFGDPHISCTAPGTTSPQCKTDFDCVGTKGCIDGTCKDLCTYLRPCGENALCRTIDMANLRTVSCECPPGHTGSAYEKCQKVDEEQPKCQLDAECPLFEGCIDAQCKDPCEENPCALNAECRAVNHRAICYCPPGYTGDGHTSCSRLECSRDTDCLEDSVCFNNRCTLSCTLSRPCGTNAKCHASLHRSECQCLPGYKGDPYTLCSSVQCTSDDSCPSTHTCYGKTCVDPCQQDQPCHPSQECKVVNHKPVCSCPAGFTQQTDKCIPIGLGCSVDNDCNSGEGCVDGKCTDLCRDNPCGLKATCTVQNGRPLASVLCQCGPGLTGDPFRECVTVPAPKPGCTTEYDCPWDETCEDGRCVDPCQTTRCAPGAICRALGHRGVCSCAAGSKGDPNVLCTTIGCTQRSDCPVEEACVNGRCVDPCKERNPCGPSAKCQTTKQGPVCTCPEGFEGDAYIRCQPSGCQDNSQCPDSQECREGECMDPCDLQQCVANSECFVQNRRATCKCLEGYSGDPDRFCSPPPSAECRSDKDCPALQGCIDGKCQDLCEVIHPCGTSAVCKVIDNRPFKAMSCSCPDGYEGDPYYACTAVTEEDCSSDLECPLRFSCEAGKCRNPCPAGCGTNATCSVLNHRPVCHCQPGYAGIPEEGCYKIDCETDDNCQDSEICKQNVCVDPCRKDNSCPPSAKCITANHRAQCQCPPGTSGNPQVSCQLVECTADLDCKSFEACVNGECKDPCSYYNPCAVGATCRVASHEYTCTCPPGLQGDPRFSCAAPKDPLGCVVDKDCPDTHGCILSSLVTRYHSKISAVYVRFDDKDSGATCRDLCEEHKPCGPNAVCSVIDSKPRRSMSCACPPGFHGDAKIECREIPSQGGCVRDTDCLFSEACIEGLCRDPCNCGLNAQCHVSQHRPYCSCPFGHAGDPNVACYRTECNSDVDCPSDKACEDHECVDPCASDEAPCAPSALCRVLGHKAQCSCSPGERGDPKIQCLAIACRGDSECPHNLACEDDQCIDPCERDACGVGAVCSVTAHKRTCQCLEGYSGDPEVACRPQSWACVVDHDCGVGLVCVRGGCADPCKQERPCAANAMCTVQETRPIKSVTCTCPAGFTGDAEVQCRKITPPPEAPCSRDSECPDALACLEGQCLDPCACGEGALCRVTNHHPVCSCAPGYRGDPYTACYATGCRTNSDCPATDRCFNGECVNPCYVRNPCAISAECFATQHEAQCRCPAGLEGDPYVKCESLRCRADHECPDDRTCKNGYCVEACLYTSCATDAKATAACACVPQAPRATRPSDAKQTKARESKPARRT</sequence>
<gene>
    <name evidence="4" type="ORF">C7M84_020739</name>
</gene>
<dbReference type="SMART" id="SM00181">
    <property type="entry name" value="EGF"/>
    <property type="match status" value="32"/>
</dbReference>
<dbReference type="PROSITE" id="PS50026">
    <property type="entry name" value="EGF_3"/>
    <property type="match status" value="13"/>
</dbReference>
<feature type="domain" description="EGF-like" evidence="3">
    <location>
        <begin position="1413"/>
        <end position="1451"/>
    </location>
</feature>
<feature type="compositionally biased region" description="Basic and acidic residues" evidence="2">
    <location>
        <begin position="2221"/>
        <end position="2239"/>
    </location>
</feature>
<dbReference type="PANTHER" id="PTHR22963:SF38">
    <property type="entry name" value="LP13770P"/>
    <property type="match status" value="1"/>
</dbReference>
<dbReference type="Gene3D" id="2.10.25.10">
    <property type="entry name" value="Laminin"/>
    <property type="match status" value="2"/>
</dbReference>
<comment type="caution">
    <text evidence="1">Lacks conserved residue(s) required for the propagation of feature annotation.</text>
</comment>
<evidence type="ECO:0000313" key="4">
    <source>
        <dbReference type="EMBL" id="ROT61487.1"/>
    </source>
</evidence>
<feature type="domain" description="EGF-like" evidence="3">
    <location>
        <begin position="2003"/>
        <end position="2046"/>
    </location>
</feature>
<feature type="compositionally biased region" description="Pro residues" evidence="2">
    <location>
        <begin position="24"/>
        <end position="41"/>
    </location>
</feature>
<evidence type="ECO:0000256" key="1">
    <source>
        <dbReference type="PROSITE-ProRule" id="PRU00076"/>
    </source>
</evidence>
<dbReference type="InterPro" id="IPR000742">
    <property type="entry name" value="EGF"/>
</dbReference>
<feature type="domain" description="EGF-like" evidence="3">
    <location>
        <begin position="843"/>
        <end position="882"/>
    </location>
</feature>
<feature type="domain" description="EGF-like" evidence="3">
    <location>
        <begin position="1664"/>
        <end position="1701"/>
    </location>
</feature>
<feature type="domain" description="EGF-like" evidence="3">
    <location>
        <begin position="1352"/>
        <end position="1391"/>
    </location>
</feature>
<keyword evidence="1" id="KW-0245">EGF-like domain</keyword>
<name>A0A3R7LWZ1_PENVA</name>
<feature type="domain" description="EGF-like" evidence="3">
    <location>
        <begin position="1941"/>
        <end position="1979"/>
    </location>
</feature>
<dbReference type="PROSITE" id="PS01186">
    <property type="entry name" value="EGF_2"/>
    <property type="match status" value="17"/>
</dbReference>
<dbReference type="InterPro" id="IPR003645">
    <property type="entry name" value="Fol_N"/>
</dbReference>
<proteinExistence type="predicted"/>
<dbReference type="EMBL" id="QCYY01004141">
    <property type="protein sequence ID" value="ROT61487.1"/>
    <property type="molecule type" value="Genomic_DNA"/>
</dbReference>
<feature type="domain" description="EGF-like" evidence="3">
    <location>
        <begin position="337"/>
        <end position="372"/>
    </location>
</feature>
<feature type="domain" description="EGF-like" evidence="3">
    <location>
        <begin position="1603"/>
        <end position="1642"/>
    </location>
</feature>
<dbReference type="PANTHER" id="PTHR22963">
    <property type="entry name" value="ENDOGLIN-RELATED"/>
    <property type="match status" value="1"/>
</dbReference>
<dbReference type="Proteomes" id="UP000283509">
    <property type="component" value="Unassembled WGS sequence"/>
</dbReference>
<evidence type="ECO:0000313" key="5">
    <source>
        <dbReference type="Proteomes" id="UP000283509"/>
    </source>
</evidence>
<evidence type="ECO:0000259" key="3">
    <source>
        <dbReference type="PROSITE" id="PS50026"/>
    </source>
</evidence>
<feature type="domain" description="EGF-like" evidence="3">
    <location>
        <begin position="1753"/>
        <end position="1796"/>
    </location>
</feature>
<dbReference type="SMART" id="SM00286">
    <property type="entry name" value="PTI"/>
    <property type="match status" value="19"/>
</dbReference>
<accession>A0A3R7LWZ1</accession>
<feature type="domain" description="EGF-like" evidence="3">
    <location>
        <begin position="1040"/>
        <end position="1078"/>
    </location>
</feature>